<dbReference type="AlphaFoldDB" id="A0A7E4V0A9"/>
<dbReference type="WBParaSite" id="Pan_g14843.t1">
    <property type="protein sequence ID" value="Pan_g14843.t1"/>
    <property type="gene ID" value="Pan_g14843"/>
</dbReference>
<name>A0A7E4V0A9_PANRE</name>
<evidence type="ECO:0000313" key="1">
    <source>
        <dbReference type="Proteomes" id="UP000492821"/>
    </source>
</evidence>
<sequence>MTESIPNLVWGKEKCADDDYKCATFAVDKEKWIQVYEGATFVAGEEKCVRVGEGATFVAGQEKCVRVDECATFGREIVSLVVTTVRGLSRHETIHGYDRHISALAFFGLILWRCDTMRVYK</sequence>
<proteinExistence type="predicted"/>
<organism evidence="1 2">
    <name type="scientific">Panagrellus redivivus</name>
    <name type="common">Microworm</name>
    <dbReference type="NCBI Taxonomy" id="6233"/>
    <lineage>
        <taxon>Eukaryota</taxon>
        <taxon>Metazoa</taxon>
        <taxon>Ecdysozoa</taxon>
        <taxon>Nematoda</taxon>
        <taxon>Chromadorea</taxon>
        <taxon>Rhabditida</taxon>
        <taxon>Tylenchina</taxon>
        <taxon>Panagrolaimomorpha</taxon>
        <taxon>Panagrolaimoidea</taxon>
        <taxon>Panagrolaimidae</taxon>
        <taxon>Panagrellus</taxon>
    </lineage>
</organism>
<reference evidence="2" key="2">
    <citation type="submission" date="2020-10" db="UniProtKB">
        <authorList>
            <consortium name="WormBaseParasite"/>
        </authorList>
    </citation>
    <scope>IDENTIFICATION</scope>
</reference>
<accession>A0A7E4V0A9</accession>
<dbReference type="Proteomes" id="UP000492821">
    <property type="component" value="Unassembled WGS sequence"/>
</dbReference>
<keyword evidence="1" id="KW-1185">Reference proteome</keyword>
<protein>
    <submittedName>
        <fullName evidence="2">Uncharacterized protein</fullName>
    </submittedName>
</protein>
<reference evidence="1" key="1">
    <citation type="journal article" date="2013" name="Genetics">
        <title>The draft genome and transcriptome of Panagrellus redivivus are shaped by the harsh demands of a free-living lifestyle.</title>
        <authorList>
            <person name="Srinivasan J."/>
            <person name="Dillman A.R."/>
            <person name="Macchietto M.G."/>
            <person name="Heikkinen L."/>
            <person name="Lakso M."/>
            <person name="Fracchia K.M."/>
            <person name="Antoshechkin I."/>
            <person name="Mortazavi A."/>
            <person name="Wong G."/>
            <person name="Sternberg P.W."/>
        </authorList>
    </citation>
    <scope>NUCLEOTIDE SEQUENCE [LARGE SCALE GENOMIC DNA]</scope>
    <source>
        <strain evidence="1">MT8872</strain>
    </source>
</reference>
<evidence type="ECO:0000313" key="2">
    <source>
        <dbReference type="WBParaSite" id="Pan_g14843.t1"/>
    </source>
</evidence>